<dbReference type="EMBL" id="CP009248">
    <property type="protein sequence ID" value="APT91200.1"/>
    <property type="molecule type" value="Genomic_DNA"/>
</dbReference>
<name>A0A1L7CZE4_9CORY</name>
<dbReference type="KEGG" id="csph:CSPHI_09480"/>
<dbReference type="STRING" id="1437874.CSPHI_09480"/>
<feature type="region of interest" description="Disordered" evidence="1">
    <location>
        <begin position="190"/>
        <end position="218"/>
    </location>
</feature>
<dbReference type="RefSeq" id="WP_075692718.1">
    <property type="nucleotide sequence ID" value="NZ_CP009248.1"/>
</dbReference>
<gene>
    <name evidence="3" type="ORF">CSPHI_09480</name>
</gene>
<feature type="compositionally biased region" description="Low complexity" evidence="1">
    <location>
        <begin position="129"/>
        <end position="140"/>
    </location>
</feature>
<keyword evidence="4" id="KW-1185">Reference proteome</keyword>
<feature type="region of interest" description="Disordered" evidence="1">
    <location>
        <begin position="117"/>
        <end position="140"/>
    </location>
</feature>
<evidence type="ECO:0000313" key="4">
    <source>
        <dbReference type="Proteomes" id="UP000185469"/>
    </source>
</evidence>
<dbReference type="OrthoDB" id="3696421at2"/>
<dbReference type="Proteomes" id="UP000185469">
    <property type="component" value="Chromosome"/>
</dbReference>
<dbReference type="InterPro" id="IPR053779">
    <property type="entry name" value="GlpR"/>
</dbReference>
<keyword evidence="2" id="KW-0472">Membrane</keyword>
<sequence>MSSSLLLVLIVVVWAFVLAPLVVRNREPIRRTSEALGRTRLLHTGGEPVAARRRPRFSAEEVRRGADAGAEDLEMVHAEVEDPADGVDGLLIDDVDGDPGTPEVIEGELVLELEPAAAEAGDAADAEPAEPARAGGSTAASALLADAPGDAVAEVAEDDAAAEAEVGRLVEDADEPYDDDALVAAGLAPDRGAAPDADAAPESAAEDAGADDPAEPIDDDLAEEFDAELTEEDIAYARSRRGRGGYEPEREDRYAETRHIRRRRSVVGLAALAVVLAGLAGWLGGWLVWAAVAAAVLLVAYLASLRRTVVMERELRERRIRMMKRRRLGVRTSADAELGVPERLLRPGAIVVELDDEDPDFADLPYGHLDDRWGDDRHRVAG</sequence>
<keyword evidence="2" id="KW-0812">Transmembrane</keyword>
<keyword evidence="2" id="KW-1133">Transmembrane helix</keyword>
<evidence type="ECO:0000313" key="3">
    <source>
        <dbReference type="EMBL" id="APT91200.1"/>
    </source>
</evidence>
<feature type="transmembrane region" description="Helical" evidence="2">
    <location>
        <begin position="266"/>
        <end position="283"/>
    </location>
</feature>
<protein>
    <submittedName>
        <fullName evidence="3">Uncharacterized protein</fullName>
    </submittedName>
</protein>
<organism evidence="3 4">
    <name type="scientific">Corynebacterium sphenisci DSM 44792</name>
    <dbReference type="NCBI Taxonomy" id="1437874"/>
    <lineage>
        <taxon>Bacteria</taxon>
        <taxon>Bacillati</taxon>
        <taxon>Actinomycetota</taxon>
        <taxon>Actinomycetes</taxon>
        <taxon>Mycobacteriales</taxon>
        <taxon>Corynebacteriaceae</taxon>
        <taxon>Corynebacterium</taxon>
    </lineage>
</organism>
<reference evidence="3 4" key="1">
    <citation type="submission" date="2014-08" db="EMBL/GenBank/DDBJ databases">
        <title>Complete genome sequence of Corynebacterium sphenisci CECT 5990(T) (=DSM 44792(T)), isolated from healthy wild penguins.</title>
        <authorList>
            <person name="Ruckert C."/>
            <person name="Albersmeier A."/>
            <person name="Winkler A."/>
            <person name="Kalinowski J."/>
        </authorList>
    </citation>
    <scope>NUCLEOTIDE SEQUENCE [LARGE SCALE GENOMIC DNA]</scope>
    <source>
        <strain evidence="3 4">DSM 44792</strain>
    </source>
</reference>
<dbReference type="NCBIfam" id="NF045516">
    <property type="entry name" value="GlpR"/>
    <property type="match status" value="1"/>
</dbReference>
<feature type="compositionally biased region" description="Low complexity" evidence="1">
    <location>
        <begin position="190"/>
        <end position="203"/>
    </location>
</feature>
<feature type="compositionally biased region" description="Acidic residues" evidence="1">
    <location>
        <begin position="204"/>
        <end position="218"/>
    </location>
</feature>
<feature type="transmembrane region" description="Helical" evidence="2">
    <location>
        <begin position="6"/>
        <end position="23"/>
    </location>
</feature>
<feature type="transmembrane region" description="Helical" evidence="2">
    <location>
        <begin position="289"/>
        <end position="309"/>
    </location>
</feature>
<proteinExistence type="predicted"/>
<evidence type="ECO:0000256" key="2">
    <source>
        <dbReference type="SAM" id="Phobius"/>
    </source>
</evidence>
<evidence type="ECO:0000256" key="1">
    <source>
        <dbReference type="SAM" id="MobiDB-lite"/>
    </source>
</evidence>
<accession>A0A1L7CZE4</accession>
<dbReference type="AlphaFoldDB" id="A0A1L7CZE4"/>